<gene>
    <name evidence="2" type="ORF">E0L32_007101</name>
</gene>
<dbReference type="AlphaFoldDB" id="A0A507AN74"/>
<comment type="caution">
    <text evidence="2">The sequence shown here is derived from an EMBL/GenBank/DDBJ whole genome shotgun (WGS) entry which is preliminary data.</text>
</comment>
<name>A0A507AN74_9PEZI</name>
<feature type="repeat" description="TPR" evidence="1">
    <location>
        <begin position="79"/>
        <end position="112"/>
    </location>
</feature>
<organism evidence="2 3">
    <name type="scientific">Thyridium curvatum</name>
    <dbReference type="NCBI Taxonomy" id="1093900"/>
    <lineage>
        <taxon>Eukaryota</taxon>
        <taxon>Fungi</taxon>
        <taxon>Dikarya</taxon>
        <taxon>Ascomycota</taxon>
        <taxon>Pezizomycotina</taxon>
        <taxon>Sordariomycetes</taxon>
        <taxon>Sordariomycetidae</taxon>
        <taxon>Thyridiales</taxon>
        <taxon>Thyridiaceae</taxon>
        <taxon>Thyridium</taxon>
    </lineage>
</organism>
<dbReference type="RefSeq" id="XP_030993926.1">
    <property type="nucleotide sequence ID" value="XM_031141808.1"/>
</dbReference>
<accession>A0A507AN74</accession>
<dbReference type="Proteomes" id="UP000319257">
    <property type="component" value="Unassembled WGS sequence"/>
</dbReference>
<dbReference type="Gene3D" id="1.25.40.10">
    <property type="entry name" value="Tetratricopeptide repeat domain"/>
    <property type="match status" value="1"/>
</dbReference>
<protein>
    <submittedName>
        <fullName evidence="2">Uncharacterized protein</fullName>
    </submittedName>
</protein>
<evidence type="ECO:0000313" key="3">
    <source>
        <dbReference type="Proteomes" id="UP000319257"/>
    </source>
</evidence>
<reference evidence="2 3" key="1">
    <citation type="submission" date="2019-06" db="EMBL/GenBank/DDBJ databases">
        <title>Draft genome sequence of the filamentous fungus Phialemoniopsis curvata isolated from diesel fuel.</title>
        <authorList>
            <person name="Varaljay V.A."/>
            <person name="Lyon W.J."/>
            <person name="Crouch A.L."/>
            <person name="Drake C.E."/>
            <person name="Hollomon J.M."/>
            <person name="Nadeau L.J."/>
            <person name="Nunn H.S."/>
            <person name="Stevenson B.S."/>
            <person name="Bojanowski C.L."/>
            <person name="Crookes-Goodson W.J."/>
        </authorList>
    </citation>
    <scope>NUCLEOTIDE SEQUENCE [LARGE SCALE GENOMIC DNA]</scope>
    <source>
        <strain evidence="2 3">D216</strain>
    </source>
</reference>
<evidence type="ECO:0000256" key="1">
    <source>
        <dbReference type="PROSITE-ProRule" id="PRU00339"/>
    </source>
</evidence>
<dbReference type="InterPro" id="IPR011990">
    <property type="entry name" value="TPR-like_helical_dom_sf"/>
</dbReference>
<dbReference type="SUPFAM" id="SSF48452">
    <property type="entry name" value="TPR-like"/>
    <property type="match status" value="1"/>
</dbReference>
<keyword evidence="3" id="KW-1185">Reference proteome</keyword>
<dbReference type="InParanoid" id="A0A507AN74"/>
<dbReference type="PROSITE" id="PS50005">
    <property type="entry name" value="TPR"/>
    <property type="match status" value="1"/>
</dbReference>
<dbReference type="EMBL" id="SKBQ01000042">
    <property type="protein sequence ID" value="TPX12215.1"/>
    <property type="molecule type" value="Genomic_DNA"/>
</dbReference>
<keyword evidence="1" id="KW-0802">TPR repeat</keyword>
<evidence type="ECO:0000313" key="2">
    <source>
        <dbReference type="EMBL" id="TPX12215.1"/>
    </source>
</evidence>
<dbReference type="GeneID" id="41974548"/>
<proteinExistence type="predicted"/>
<dbReference type="InterPro" id="IPR019734">
    <property type="entry name" value="TPR_rpt"/>
</dbReference>
<sequence length="208" mass="22574">MTKIFEPCASLSKADNEYITRLVNLNLLKIHALGVAGTAKTSPRGRPAAVDTHAYEAALARSHKVLEAVELLGRPELLAKVYLYRGHCFYNLQQWKSAHECYVRAASHRPAQELVEVRTRECLDKMGRTSSRDPPPAVLCCGMGGGCVAGASNASVDGSESDIWLQLADEESSDGHVDDCPTLSQADSVKPKLRRIQGSIASMKYSSS</sequence>